<evidence type="ECO:0000259" key="1">
    <source>
        <dbReference type="Pfam" id="PF18036"/>
    </source>
</evidence>
<gene>
    <name evidence="2" type="ORF">BIW11_04093</name>
</gene>
<evidence type="ECO:0000313" key="2">
    <source>
        <dbReference type="EMBL" id="OQR70795.1"/>
    </source>
</evidence>
<feature type="domain" description="SNRNP25 ubiquitin-like" evidence="1">
    <location>
        <begin position="31"/>
        <end position="112"/>
    </location>
</feature>
<dbReference type="InterPro" id="IPR040610">
    <property type="entry name" value="SNRNP25_ubiquitin"/>
</dbReference>
<keyword evidence="3" id="KW-1185">Reference proteome</keyword>
<proteinExistence type="predicted"/>
<reference evidence="2 3" key="1">
    <citation type="journal article" date="2017" name="Gigascience">
        <title>Draft genome of the honey bee ectoparasitic mite, Tropilaelaps mercedesae, is shaped by the parasitic life history.</title>
        <authorList>
            <person name="Dong X."/>
            <person name="Armstrong S.D."/>
            <person name="Xia D."/>
            <person name="Makepeace B.L."/>
            <person name="Darby A.C."/>
            <person name="Kadowaki T."/>
        </authorList>
    </citation>
    <scope>NUCLEOTIDE SEQUENCE [LARGE SCALE GENOMIC DNA]</scope>
    <source>
        <strain evidence="2">Wuxi-XJTLU</strain>
    </source>
</reference>
<dbReference type="Proteomes" id="UP000192247">
    <property type="component" value="Unassembled WGS sequence"/>
</dbReference>
<accession>A0A1V9XB68</accession>
<dbReference type="EMBL" id="MNPL01016072">
    <property type="protein sequence ID" value="OQR70795.1"/>
    <property type="molecule type" value="Genomic_DNA"/>
</dbReference>
<evidence type="ECO:0000313" key="3">
    <source>
        <dbReference type="Proteomes" id="UP000192247"/>
    </source>
</evidence>
<dbReference type="Gene3D" id="3.10.20.90">
    <property type="entry name" value="Phosphatidylinositol 3-kinase Catalytic Subunit, Chain A, domain 1"/>
    <property type="match status" value="1"/>
</dbReference>
<dbReference type="AlphaFoldDB" id="A0A1V9XB68"/>
<comment type="caution">
    <text evidence="2">The sequence shown here is derived from an EMBL/GenBank/DDBJ whole genome shotgun (WGS) entry which is preliminary data.</text>
</comment>
<dbReference type="Pfam" id="PF18036">
    <property type="entry name" value="Ubiquitin_4"/>
    <property type="match status" value="1"/>
</dbReference>
<organism evidence="2 3">
    <name type="scientific">Tropilaelaps mercedesae</name>
    <dbReference type="NCBI Taxonomy" id="418985"/>
    <lineage>
        <taxon>Eukaryota</taxon>
        <taxon>Metazoa</taxon>
        <taxon>Ecdysozoa</taxon>
        <taxon>Arthropoda</taxon>
        <taxon>Chelicerata</taxon>
        <taxon>Arachnida</taxon>
        <taxon>Acari</taxon>
        <taxon>Parasitiformes</taxon>
        <taxon>Mesostigmata</taxon>
        <taxon>Gamasina</taxon>
        <taxon>Dermanyssoidea</taxon>
        <taxon>Laelapidae</taxon>
        <taxon>Tropilaelaps</taxon>
    </lineage>
</organism>
<dbReference type="InParanoid" id="A0A1V9XB68"/>
<dbReference type="OrthoDB" id="72819at2759"/>
<sequence>MGPDGAEQQLREIDADIENLFRPENVFSGMERFLYVIVPPGANVHELRKAVQLATIDHLIRSGRTESVLSISWKRFWRRHTLTVHGVRMDEVDASIREYNVALGDVLRFAKKYRLSRASRKRPF</sequence>
<protein>
    <recommendedName>
        <fullName evidence="1">SNRNP25 ubiquitin-like domain-containing protein</fullName>
    </recommendedName>
</protein>
<name>A0A1V9XB68_9ACAR</name>